<evidence type="ECO:0000256" key="11">
    <source>
        <dbReference type="SAM" id="MobiDB-lite"/>
    </source>
</evidence>
<reference evidence="13" key="1">
    <citation type="submission" date="2023-05" db="EMBL/GenBank/DDBJ databases">
        <title>Nepenthes gracilis genome sequencing.</title>
        <authorList>
            <person name="Fukushima K."/>
        </authorList>
    </citation>
    <scope>NUCLEOTIDE SEQUENCE</scope>
    <source>
        <strain evidence="13">SING2019-196</strain>
    </source>
</reference>
<organism evidence="13 14">
    <name type="scientific">Nepenthes gracilis</name>
    <name type="common">Slender pitcher plant</name>
    <dbReference type="NCBI Taxonomy" id="150966"/>
    <lineage>
        <taxon>Eukaryota</taxon>
        <taxon>Viridiplantae</taxon>
        <taxon>Streptophyta</taxon>
        <taxon>Embryophyta</taxon>
        <taxon>Tracheophyta</taxon>
        <taxon>Spermatophyta</taxon>
        <taxon>Magnoliopsida</taxon>
        <taxon>eudicotyledons</taxon>
        <taxon>Gunneridae</taxon>
        <taxon>Pentapetalae</taxon>
        <taxon>Caryophyllales</taxon>
        <taxon>Nepenthaceae</taxon>
        <taxon>Nepenthes</taxon>
    </lineage>
</organism>
<dbReference type="GO" id="GO:0005634">
    <property type="term" value="C:nucleus"/>
    <property type="evidence" value="ECO:0007669"/>
    <property type="project" value="UniProtKB-SubCell"/>
</dbReference>
<keyword evidence="5" id="KW-0862">Zinc</keyword>
<accession>A0AAD3S533</accession>
<dbReference type="GO" id="GO:0008270">
    <property type="term" value="F:zinc ion binding"/>
    <property type="evidence" value="ECO:0007669"/>
    <property type="project" value="UniProtKB-KW"/>
</dbReference>
<dbReference type="Proteomes" id="UP001279734">
    <property type="component" value="Unassembled WGS sequence"/>
</dbReference>
<dbReference type="Pfam" id="PF23115">
    <property type="entry name" value="zf-C2H2_STOP2_3rd"/>
    <property type="match status" value="1"/>
</dbReference>
<evidence type="ECO:0000256" key="3">
    <source>
        <dbReference type="ARBA" id="ARBA00022737"/>
    </source>
</evidence>
<evidence type="ECO:0000256" key="5">
    <source>
        <dbReference type="ARBA" id="ARBA00022833"/>
    </source>
</evidence>
<dbReference type="InterPro" id="IPR036236">
    <property type="entry name" value="Znf_C2H2_sf"/>
</dbReference>
<keyword evidence="2" id="KW-0479">Metal-binding</keyword>
<gene>
    <name evidence="13" type="ORF">Nepgr_006258</name>
</gene>
<comment type="similarity">
    <text evidence="9">Belongs to the WIP C2H2-type zinc-finger protein family.</text>
</comment>
<name>A0AAD3S533_NEPGR</name>
<feature type="domain" description="C2H2-type" evidence="12">
    <location>
        <begin position="209"/>
        <end position="236"/>
    </location>
</feature>
<dbReference type="GO" id="GO:0003700">
    <property type="term" value="F:DNA-binding transcription factor activity"/>
    <property type="evidence" value="ECO:0007669"/>
    <property type="project" value="InterPro"/>
</dbReference>
<evidence type="ECO:0000259" key="12">
    <source>
        <dbReference type="PROSITE" id="PS50157"/>
    </source>
</evidence>
<dbReference type="InterPro" id="IPR059161">
    <property type="entry name" value="Znf-C2H2_STOP1/2_3rd"/>
</dbReference>
<dbReference type="EMBL" id="BSYO01000005">
    <property type="protein sequence ID" value="GMH04419.1"/>
    <property type="molecule type" value="Genomic_DNA"/>
</dbReference>
<evidence type="ECO:0000256" key="4">
    <source>
        <dbReference type="ARBA" id="ARBA00022771"/>
    </source>
</evidence>
<evidence type="ECO:0000256" key="2">
    <source>
        <dbReference type="ARBA" id="ARBA00022723"/>
    </source>
</evidence>
<sequence length="351" mass="39724">MTDRCANFFTKWFNFLPHHPHPVPNSHSINLPPSFTHSYAQMKYFPSSNDNNKNSHSNENRCFTQHECSPPLMEEREALPLLNRLKPTRHEGREKEEDEEVSFPWRAGAIKDCRNHNTNESVVRSSMTAGDDESHLTAALHIGLPSALSSDLRPSNISSSTETAQKGGSSSFGILANSVNDEKSHSTIMEGHQYWIPTPSQILIGPTQFSCALCFKTFKRYNNLQMHMWGHGSQYRKGPESLRGTRPTAMPRLPCFCCAPGCKHNIDHPRSRPLKDFRILQTHFKRKHGTKPFLCTKCAKPFAVKGDWRTHEKNCGKIWLCTCGSDFKHKRSLKDHARAFGHGQSVRGSSG</sequence>
<evidence type="ECO:0000256" key="1">
    <source>
        <dbReference type="ARBA" id="ARBA00004123"/>
    </source>
</evidence>
<evidence type="ECO:0000313" key="14">
    <source>
        <dbReference type="Proteomes" id="UP001279734"/>
    </source>
</evidence>
<dbReference type="PROSITE" id="PS00028">
    <property type="entry name" value="ZINC_FINGER_C2H2_1"/>
    <property type="match status" value="1"/>
</dbReference>
<dbReference type="SUPFAM" id="SSF57667">
    <property type="entry name" value="beta-beta-alpha zinc fingers"/>
    <property type="match status" value="1"/>
</dbReference>
<keyword evidence="4 10" id="KW-0863">Zinc-finger</keyword>
<evidence type="ECO:0000313" key="13">
    <source>
        <dbReference type="EMBL" id="GMH04419.1"/>
    </source>
</evidence>
<dbReference type="InterPro" id="IPR013087">
    <property type="entry name" value="Znf_C2H2_type"/>
</dbReference>
<protein>
    <recommendedName>
        <fullName evidence="12">C2H2-type domain-containing protein</fullName>
    </recommendedName>
</protein>
<evidence type="ECO:0000256" key="6">
    <source>
        <dbReference type="ARBA" id="ARBA00023015"/>
    </source>
</evidence>
<dbReference type="PANTHER" id="PTHR45878">
    <property type="entry name" value="ZINC FINGER PROTEIN WIP2"/>
    <property type="match status" value="1"/>
</dbReference>
<proteinExistence type="inferred from homology"/>
<comment type="subcellular location">
    <subcellularLocation>
        <location evidence="1">Nucleus</location>
    </subcellularLocation>
</comment>
<evidence type="ECO:0000256" key="8">
    <source>
        <dbReference type="ARBA" id="ARBA00023242"/>
    </source>
</evidence>
<dbReference type="InterPro" id="IPR043584">
    <property type="entry name" value="WIP1/2/3/4/5/6"/>
</dbReference>
<keyword evidence="6" id="KW-0805">Transcription regulation</keyword>
<dbReference type="PROSITE" id="PS50157">
    <property type="entry name" value="ZINC_FINGER_C2H2_2"/>
    <property type="match status" value="1"/>
</dbReference>
<keyword evidence="14" id="KW-1185">Reference proteome</keyword>
<evidence type="ECO:0000256" key="10">
    <source>
        <dbReference type="PROSITE-ProRule" id="PRU00042"/>
    </source>
</evidence>
<dbReference type="AlphaFoldDB" id="A0AAD3S533"/>
<dbReference type="PANTHER" id="PTHR45878:SF1">
    <property type="entry name" value="ZINC FINGER PROTEIN WIP2"/>
    <property type="match status" value="1"/>
</dbReference>
<feature type="region of interest" description="Disordered" evidence="11">
    <location>
        <begin position="150"/>
        <end position="172"/>
    </location>
</feature>
<keyword evidence="8" id="KW-0539">Nucleus</keyword>
<evidence type="ECO:0000256" key="7">
    <source>
        <dbReference type="ARBA" id="ARBA00023163"/>
    </source>
</evidence>
<comment type="caution">
    <text evidence="13">The sequence shown here is derived from an EMBL/GenBank/DDBJ whole genome shotgun (WGS) entry which is preliminary data.</text>
</comment>
<dbReference type="Pfam" id="PF22995">
    <property type="entry name" value="C2CH-3rd_BIRD-IDD"/>
    <property type="match status" value="1"/>
</dbReference>
<keyword evidence="7" id="KW-0804">Transcription</keyword>
<dbReference type="InterPro" id="IPR055187">
    <property type="entry name" value="C2CH-3rd_BIRD-IDD"/>
</dbReference>
<evidence type="ECO:0000256" key="9">
    <source>
        <dbReference type="ARBA" id="ARBA00023452"/>
    </source>
</evidence>
<keyword evidence="3" id="KW-0677">Repeat</keyword>